<reference evidence="1 2" key="1">
    <citation type="submission" date="2024-02" db="EMBL/GenBank/DDBJ databases">
        <title>Genome analysis and characterization of Microbaculum marinisediminis sp. nov., isolated from marine sediment.</title>
        <authorList>
            <person name="Du Z.-J."/>
            <person name="Ye Y.-Q."/>
            <person name="Zhang Z.-R."/>
            <person name="Yuan S.-M."/>
            <person name="Zhang X.-Y."/>
        </authorList>
    </citation>
    <scope>NUCLEOTIDE SEQUENCE [LARGE SCALE GENOMIC DNA]</scope>
    <source>
        <strain evidence="1 2">SDUM1044001</strain>
    </source>
</reference>
<name>A0AAW9RRP0_9HYPH</name>
<accession>A0AAW9RRP0</accession>
<comment type="caution">
    <text evidence="1">The sequence shown here is derived from an EMBL/GenBank/DDBJ whole genome shotgun (WGS) entry which is preliminary data.</text>
</comment>
<dbReference type="EMBL" id="JAZHOF010000003">
    <property type="protein sequence ID" value="MEJ8571603.1"/>
    <property type="molecule type" value="Genomic_DNA"/>
</dbReference>
<organism evidence="1 2">
    <name type="scientific">Microbaculum marinum</name>
    <dbReference type="NCBI Taxonomy" id="1764581"/>
    <lineage>
        <taxon>Bacteria</taxon>
        <taxon>Pseudomonadati</taxon>
        <taxon>Pseudomonadota</taxon>
        <taxon>Alphaproteobacteria</taxon>
        <taxon>Hyphomicrobiales</taxon>
        <taxon>Tepidamorphaceae</taxon>
        <taxon>Microbaculum</taxon>
    </lineage>
</organism>
<sequence>MFQKTLIEEANWKIMLRTDGQAQEATLAEVVIRKLFQVAANGSPHALGHVLRTIIDAQSLNQALIRDEVEQGRQIKERLQKRLDQAVHEGADPVWVVPHPDDIVVIEDEGWSVKGPVDEEGLKPIRQTVAMRDVFLLQSTLDERLALASQRDDPALPFAETAGSASLVFAGMLNDSLPERFRKPETEMMGDLMKYRRLTKRELLKLTRGAWSVIKQPKPRGTTIPPWRDVSPRMERLIGIINEVLDRIRDGTLKDDRAVAEKLCEMIERTTRRTCSG</sequence>
<dbReference type="Proteomes" id="UP001378188">
    <property type="component" value="Unassembled WGS sequence"/>
</dbReference>
<evidence type="ECO:0000313" key="2">
    <source>
        <dbReference type="Proteomes" id="UP001378188"/>
    </source>
</evidence>
<dbReference type="AlphaFoldDB" id="A0AAW9RRP0"/>
<keyword evidence="2" id="KW-1185">Reference proteome</keyword>
<gene>
    <name evidence="1" type="ORF">V3328_08970</name>
</gene>
<evidence type="ECO:0000313" key="1">
    <source>
        <dbReference type="EMBL" id="MEJ8571603.1"/>
    </source>
</evidence>
<proteinExistence type="predicted"/>
<dbReference type="RefSeq" id="WP_340329301.1">
    <property type="nucleotide sequence ID" value="NZ_JAZHOF010000003.1"/>
</dbReference>
<protein>
    <submittedName>
        <fullName evidence="1">Uncharacterized protein</fullName>
    </submittedName>
</protein>